<reference evidence="2" key="1">
    <citation type="journal article" date="2020" name="Stud. Mycol.">
        <title>101 Dothideomycetes genomes: a test case for predicting lifestyles and emergence of pathogens.</title>
        <authorList>
            <person name="Haridas S."/>
            <person name="Albert R."/>
            <person name="Binder M."/>
            <person name="Bloem J."/>
            <person name="Labutti K."/>
            <person name="Salamov A."/>
            <person name="Andreopoulos B."/>
            <person name="Baker S."/>
            <person name="Barry K."/>
            <person name="Bills G."/>
            <person name="Bluhm B."/>
            <person name="Cannon C."/>
            <person name="Castanera R."/>
            <person name="Culley D."/>
            <person name="Daum C."/>
            <person name="Ezra D."/>
            <person name="Gonzalez J."/>
            <person name="Henrissat B."/>
            <person name="Kuo A."/>
            <person name="Liang C."/>
            <person name="Lipzen A."/>
            <person name="Lutzoni F."/>
            <person name="Magnuson J."/>
            <person name="Mondo S."/>
            <person name="Nolan M."/>
            <person name="Ohm R."/>
            <person name="Pangilinan J."/>
            <person name="Park H.-J."/>
            <person name="Ramirez L."/>
            <person name="Alfaro M."/>
            <person name="Sun H."/>
            <person name="Tritt A."/>
            <person name="Yoshinaga Y."/>
            <person name="Zwiers L.-H."/>
            <person name="Turgeon B."/>
            <person name="Goodwin S."/>
            <person name="Spatafora J."/>
            <person name="Crous P."/>
            <person name="Grigoriev I."/>
        </authorList>
    </citation>
    <scope>NUCLEOTIDE SEQUENCE</scope>
    <source>
        <strain evidence="2">CBS 119925</strain>
    </source>
</reference>
<feature type="compositionally biased region" description="Basic and acidic residues" evidence="1">
    <location>
        <begin position="128"/>
        <end position="137"/>
    </location>
</feature>
<evidence type="ECO:0000256" key="1">
    <source>
        <dbReference type="SAM" id="MobiDB-lite"/>
    </source>
</evidence>
<name>A0A6A6VJB3_9PLEO</name>
<feature type="region of interest" description="Disordered" evidence="1">
    <location>
        <begin position="109"/>
        <end position="137"/>
    </location>
</feature>
<dbReference type="AlphaFoldDB" id="A0A6A6VJB3"/>
<organism evidence="2 3">
    <name type="scientific">Sporormia fimetaria CBS 119925</name>
    <dbReference type="NCBI Taxonomy" id="1340428"/>
    <lineage>
        <taxon>Eukaryota</taxon>
        <taxon>Fungi</taxon>
        <taxon>Dikarya</taxon>
        <taxon>Ascomycota</taxon>
        <taxon>Pezizomycotina</taxon>
        <taxon>Dothideomycetes</taxon>
        <taxon>Pleosporomycetidae</taxon>
        <taxon>Pleosporales</taxon>
        <taxon>Sporormiaceae</taxon>
        <taxon>Sporormia</taxon>
    </lineage>
</organism>
<sequence>MMRSPSYRRSCIDAIANSLMSHVITGASIPTQCPGQDHVFPSTPAPLLPPYRNFYPTDPKHTLPVLADAQHPPYFPTSPYPRVDPGLSISLTRPVRHVQMFSATELHDDANRIDAPRSRCQLDTQLSPREKLGPRGI</sequence>
<protein>
    <submittedName>
        <fullName evidence="2">Uncharacterized protein</fullName>
    </submittedName>
</protein>
<keyword evidence="3" id="KW-1185">Reference proteome</keyword>
<evidence type="ECO:0000313" key="3">
    <source>
        <dbReference type="Proteomes" id="UP000799440"/>
    </source>
</evidence>
<gene>
    <name evidence="2" type="ORF">M011DRAFT_329361</name>
</gene>
<dbReference type="EMBL" id="MU006567">
    <property type="protein sequence ID" value="KAF2749207.1"/>
    <property type="molecule type" value="Genomic_DNA"/>
</dbReference>
<evidence type="ECO:0000313" key="2">
    <source>
        <dbReference type="EMBL" id="KAF2749207.1"/>
    </source>
</evidence>
<accession>A0A6A6VJB3</accession>
<proteinExistence type="predicted"/>
<dbReference type="Proteomes" id="UP000799440">
    <property type="component" value="Unassembled WGS sequence"/>
</dbReference>